<keyword evidence="5" id="KW-1185">Reference proteome</keyword>
<name>A0A060RSN0_PLARE</name>
<feature type="transmembrane region" description="Helical" evidence="2">
    <location>
        <begin position="40"/>
        <end position="63"/>
    </location>
</feature>
<dbReference type="AlphaFoldDB" id="A0A060RSN0"/>
<dbReference type="Proteomes" id="UP000027581">
    <property type="component" value="Unassembled WGS sequence"/>
</dbReference>
<dbReference type="Pfam" id="PF12319">
    <property type="entry name" value="TryThrA_C"/>
    <property type="match status" value="1"/>
</dbReference>
<keyword evidence="2" id="KW-0472">Membrane</keyword>
<protein>
    <submittedName>
        <fullName evidence="4">Tryptophan-rich antigen 3</fullName>
    </submittedName>
</protein>
<accession>A0A060RSN0</accession>
<sequence>MQINPLEKSSLVQTRIFPPKPTIFSLEKNDDFLNTHNEGFLILSYCFAISLFMYIVLKNLYYLHIFKRTRIKIIESLNNDDNVENEIEEMKRVKNLIMEQVIHELMRKSIISKRRTRKDIETDFSHNVRNEDMNLKENEIEMTQVETLKHLIHNNLLTEFHDTKEKNFEYFIKFLQQLMILEKNEKEFSNNILVKDLMDYIINIGKKEIQKSNTQLSQNYSQNYIPSNENDIYIFKIQIIKELLKNNIIITHSNDGKQLDDETITKILEESLMSQANIVEYFYIEMIKKILGNDYNELNNISYTHDDLYLQKYEKELIKKKLSQYAYKNMNTKQNNKYEQDKTVNKHIHKNQIEQNQNTTNLIEKEEKSEKNNKFDNNRMIQNNISVQNETNDEFIKNIIQHKEEILKNHEKVNKNEEIENINQHKKEECNYNDKKKVKEHSKKPRKNFKRKCMKKRDIRHLYQIDKLQDKILKNLMGQDSIESDPKNKDKQQLEEQKSDIQNEKLNTSNEQEETRKTNSEHKQNEVNIDQNNMKLNIYNLNNQDIQNHYDKNVKEKLEEENILSNNIIKQEGSMASEGSYSSYESIYPDGSIGSEGSYSSYESIYPDGSIPAEGSYSSYDSIYPNGSMDAEGSYSSYDSINPEESVTPEGNNSTCETIKEEDNMTSQNNYSSNGSYNSEEYKDNMDKIKMYDEIIQNGLIDRINKPRTFEEKIEKCRHYSILKNKENRTYLSNWNNEKIDIKEFQNKSEEELEQWKNKQWEDWKVYLEEQWSVWLEISENDKIEWLEDKEREFRGYVKDIYDSWFKWLKKMKSELSGEQKPWMTWNEQEWQTFFETRYNKQFLDEWDVTLRYMDKILNIRKFTLWNKWKGKKLTQWLMQDWKLIEDDEWEKWEEDKSWLKRFNMKKKNEWKKWRNRIFKEYIEWKEWIYYKGQSANVLDLSYWEEWKEDKRNELKEWLDALTKQWILQGKWKELVKNQE</sequence>
<feature type="compositionally biased region" description="Basic residues" evidence="1">
    <location>
        <begin position="438"/>
        <end position="450"/>
    </location>
</feature>
<feature type="region of interest" description="Disordered" evidence="1">
    <location>
        <begin position="634"/>
        <end position="679"/>
    </location>
</feature>
<keyword evidence="2" id="KW-0812">Transmembrane</keyword>
<evidence type="ECO:0000256" key="1">
    <source>
        <dbReference type="SAM" id="MobiDB-lite"/>
    </source>
</evidence>
<reference evidence="4" key="1">
    <citation type="submission" date="2014-01" db="EMBL/GenBank/DDBJ databases">
        <authorList>
            <person name="Aslett M."/>
        </authorList>
    </citation>
    <scope>NUCLEOTIDE SEQUENCE</scope>
    <source>
        <strain evidence="4">CDC</strain>
    </source>
</reference>
<dbReference type="VEuPathDB" id="PlasmoDB:PRCDC_1001600"/>
<feature type="compositionally biased region" description="Basic and acidic residues" evidence="1">
    <location>
        <begin position="484"/>
        <end position="503"/>
    </location>
</feature>
<feature type="compositionally biased region" description="Basic and acidic residues" evidence="1">
    <location>
        <begin position="513"/>
        <end position="525"/>
    </location>
</feature>
<feature type="compositionally biased region" description="Polar residues" evidence="1">
    <location>
        <begin position="634"/>
        <end position="657"/>
    </location>
</feature>
<dbReference type="VEuPathDB" id="PlasmoDB:PRG01_1000800"/>
<gene>
    <name evidence="4" type="primary">TrpA-3</name>
    <name evidence="4" type="ORF">PRCDC_1001600</name>
</gene>
<organism evidence="4 5">
    <name type="scientific">Plasmodium reichenowi</name>
    <dbReference type="NCBI Taxonomy" id="5854"/>
    <lineage>
        <taxon>Eukaryota</taxon>
        <taxon>Sar</taxon>
        <taxon>Alveolata</taxon>
        <taxon>Apicomplexa</taxon>
        <taxon>Aconoidasida</taxon>
        <taxon>Haemosporida</taxon>
        <taxon>Plasmodiidae</taxon>
        <taxon>Plasmodium</taxon>
        <taxon>Plasmodium (Laverania)</taxon>
    </lineage>
</organism>
<evidence type="ECO:0000256" key="2">
    <source>
        <dbReference type="SAM" id="Phobius"/>
    </source>
</evidence>
<evidence type="ECO:0000313" key="4">
    <source>
        <dbReference type="EMBL" id="CDO64453.1"/>
    </source>
</evidence>
<proteinExistence type="predicted"/>
<keyword evidence="2" id="KW-1133">Transmembrane helix</keyword>
<reference evidence="4" key="2">
    <citation type="submission" date="2014-05" db="EMBL/GenBank/DDBJ databases">
        <title>The genome sequences of chimpanzee malaria parasites reveal the path to human adaptation.</title>
        <authorList>
            <person name="Otto T.D."/>
            <person name="Rayner J.C."/>
            <person name="Boehme U."/>
            <person name="Pain A."/>
            <person name="Spottiswoode N."/>
            <person name="Sanders M."/>
            <person name="Quail M."/>
            <person name="Ollomo B."/>
            <person name="Renaud F."/>
            <person name="Thomas A.W."/>
            <person name="Prugnolle F."/>
            <person name="Conway D.J."/>
            <person name="Newbold C."/>
            <person name="Berriman M."/>
        </authorList>
    </citation>
    <scope>NUCLEOTIDE SEQUENCE [LARGE SCALE GENOMIC DNA]</scope>
    <source>
        <strain evidence="4">CDC</strain>
    </source>
</reference>
<dbReference type="EMBL" id="HG810771">
    <property type="protein sequence ID" value="CDO64453.1"/>
    <property type="molecule type" value="Genomic_DNA"/>
</dbReference>
<feature type="region of interest" description="Disordered" evidence="1">
    <location>
        <begin position="480"/>
        <end position="525"/>
    </location>
</feature>
<evidence type="ECO:0000259" key="3">
    <source>
        <dbReference type="Pfam" id="PF12319"/>
    </source>
</evidence>
<dbReference type="InterPro" id="IPR022089">
    <property type="entry name" value="Plasmodium-antigen_C"/>
</dbReference>
<feature type="region of interest" description="Disordered" evidence="1">
    <location>
        <begin position="430"/>
        <end position="450"/>
    </location>
</feature>
<feature type="compositionally biased region" description="Low complexity" evidence="1">
    <location>
        <begin position="669"/>
        <end position="679"/>
    </location>
</feature>
<feature type="domain" description="Tryptophan/threonine-rich plasmodium antigen C-terminal" evidence="3">
    <location>
        <begin position="760"/>
        <end position="974"/>
    </location>
</feature>
<dbReference type="PhylomeDB" id="A0A060RSN0"/>
<evidence type="ECO:0000313" key="5">
    <source>
        <dbReference type="Proteomes" id="UP000027581"/>
    </source>
</evidence>